<protein>
    <submittedName>
        <fullName evidence="8">Phage integrase</fullName>
    </submittedName>
</protein>
<dbReference type="Gene3D" id="1.10.150.130">
    <property type="match status" value="1"/>
</dbReference>
<dbReference type="PROSITE" id="PS51898">
    <property type="entry name" value="TYR_RECOMBINASE"/>
    <property type="match status" value="1"/>
</dbReference>
<reference evidence="8" key="1">
    <citation type="submission" date="2006-07" db="EMBL/GenBank/DDBJ databases">
        <title>Complete sequence of Thiomicrospira crunogena XCL-2.</title>
        <authorList>
            <consortium name="US DOE Joint Genome Institute"/>
            <person name="Copeland A."/>
            <person name="Lucas S."/>
            <person name="Lapidus A."/>
            <person name="Barry K."/>
            <person name="Detter J.C."/>
            <person name="Glavina del Rio T."/>
            <person name="Hammon N."/>
            <person name="Israni S."/>
            <person name="Dalin E."/>
            <person name="Tice H."/>
            <person name="Pitluck S."/>
            <person name="Chain P."/>
            <person name="Malfatti S."/>
            <person name="Shin M."/>
            <person name="Vergez L."/>
            <person name="Schmutz J."/>
            <person name="Larimer F."/>
            <person name="Land M."/>
            <person name="Hauser L."/>
            <person name="Kyrpides N."/>
            <person name="Lykidis A."/>
            <person name="Scott K.M."/>
            <person name="Sievert S."/>
            <person name="Kerfeld C."/>
            <person name="Freyermuth S."/>
            <person name="Dobrinski K."/>
            <person name="Boller A."/>
            <person name="Fitzpatrick K."/>
            <person name="Thoma P."/>
            <person name="Moore J."/>
            <person name="Richardson P."/>
        </authorList>
    </citation>
    <scope>NUCLEOTIDE SEQUENCE</scope>
    <source>
        <strain evidence="8">XCL-2</strain>
    </source>
</reference>
<dbReference type="HOGENOM" id="CLU_049005_0_0_6"/>
<dbReference type="InterPro" id="IPR015094">
    <property type="entry name" value="Integrase_lambda-typ_DNA-bd_N"/>
</dbReference>
<dbReference type="InterPro" id="IPR050808">
    <property type="entry name" value="Phage_Integrase"/>
</dbReference>
<dbReference type="Gene3D" id="1.10.443.10">
    <property type="entry name" value="Intergrase catalytic core"/>
    <property type="match status" value="1"/>
</dbReference>
<dbReference type="STRING" id="317025.Tcr_0656"/>
<dbReference type="InterPro" id="IPR010998">
    <property type="entry name" value="Integrase_recombinase_N"/>
</dbReference>
<accession>Q31HX1</accession>
<evidence type="ECO:0000313" key="8">
    <source>
        <dbReference type="EMBL" id="ABB41252.1"/>
    </source>
</evidence>
<feature type="domain" description="Core-binding (CB)" evidence="7">
    <location>
        <begin position="71"/>
        <end position="159"/>
    </location>
</feature>
<comment type="similarity">
    <text evidence="1">Belongs to the 'phage' integrase family.</text>
</comment>
<dbReference type="Gene3D" id="3.30.160.60">
    <property type="entry name" value="Classic Zinc Finger"/>
    <property type="match status" value="1"/>
</dbReference>
<dbReference type="GO" id="GO:0006310">
    <property type="term" value="P:DNA recombination"/>
    <property type="evidence" value="ECO:0007669"/>
    <property type="project" value="UniProtKB-KW"/>
</dbReference>
<gene>
    <name evidence="8" type="ordered locus">Tcr_0656</name>
</gene>
<proteinExistence type="inferred from homology"/>
<evidence type="ECO:0000256" key="1">
    <source>
        <dbReference type="ARBA" id="ARBA00008857"/>
    </source>
</evidence>
<dbReference type="InterPro" id="IPR044068">
    <property type="entry name" value="CB"/>
</dbReference>
<evidence type="ECO:0000256" key="5">
    <source>
        <dbReference type="PROSITE-ProRule" id="PRU01248"/>
    </source>
</evidence>
<keyword evidence="4" id="KW-0233">DNA recombination</keyword>
<dbReference type="PANTHER" id="PTHR30629">
    <property type="entry name" value="PROPHAGE INTEGRASE"/>
    <property type="match status" value="1"/>
</dbReference>
<dbReference type="InterPro" id="IPR016177">
    <property type="entry name" value="DNA-bd_dom_sf"/>
</dbReference>
<evidence type="ECO:0000259" key="7">
    <source>
        <dbReference type="PROSITE" id="PS51900"/>
    </source>
</evidence>
<dbReference type="AlphaFoldDB" id="Q31HX1"/>
<keyword evidence="2" id="KW-0229">DNA integration</keyword>
<sequence>MSPKAREISLGLPPNLYAKKDKRNGKVYYQYKSPLDGKFYSFGTDKNQAVNDAVALNHNIYDAIQKSRVEKLKKPACILFRDFWQIYFDSMNDRKLKPNTIKTRKSQYEACYPFIGNTPLNEVRVKDVADIINHYIEQDKRRTASAIRSTLKDAFKEAIHQGIVEDNPAEKTRAPSVPVKRQRFNLDQVLKVLEINKETWLENAILLALITGQRVSDIAKMKFKDFDGEYLYVIQKKNRQGAPEKRYKYHKDIKLDALSMTLGDIINKCRDNVISKHLVHHTKNEGLAKKGTSCHEQTISKRFTWLVREVVDGQNLPTFHELRSLSARLYKAQGNISEQKVLGHKSAKSTEIYTDARGSEWVAVEMGITKIH</sequence>
<name>Q31HX1_HYDCU</name>
<dbReference type="SUPFAM" id="SSF54171">
    <property type="entry name" value="DNA-binding domain"/>
    <property type="match status" value="1"/>
</dbReference>
<dbReference type="PANTHER" id="PTHR30629:SF2">
    <property type="entry name" value="PROPHAGE INTEGRASE INTS-RELATED"/>
    <property type="match status" value="1"/>
</dbReference>
<dbReference type="InterPro" id="IPR002104">
    <property type="entry name" value="Integrase_catalytic"/>
</dbReference>
<dbReference type="OrthoDB" id="9795573at2"/>
<dbReference type="InterPro" id="IPR013762">
    <property type="entry name" value="Integrase-like_cat_sf"/>
</dbReference>
<dbReference type="GO" id="GO:0008907">
    <property type="term" value="F:integrase activity"/>
    <property type="evidence" value="ECO:0007669"/>
    <property type="project" value="InterPro"/>
</dbReference>
<dbReference type="SUPFAM" id="SSF56349">
    <property type="entry name" value="DNA breaking-rejoining enzymes"/>
    <property type="match status" value="1"/>
</dbReference>
<dbReference type="InterPro" id="IPR011010">
    <property type="entry name" value="DNA_brk_join_enz"/>
</dbReference>
<dbReference type="EMBL" id="CP000109">
    <property type="protein sequence ID" value="ABB41252.1"/>
    <property type="molecule type" value="Genomic_DNA"/>
</dbReference>
<evidence type="ECO:0000256" key="4">
    <source>
        <dbReference type="ARBA" id="ARBA00023172"/>
    </source>
</evidence>
<dbReference type="Pfam" id="PF09003">
    <property type="entry name" value="Arm-DNA-bind_1"/>
    <property type="match status" value="1"/>
</dbReference>
<dbReference type="InterPro" id="IPR053876">
    <property type="entry name" value="Phage_int_M"/>
</dbReference>
<dbReference type="Pfam" id="PF22022">
    <property type="entry name" value="Phage_int_M"/>
    <property type="match status" value="1"/>
</dbReference>
<organism evidence="8">
    <name type="scientific">Hydrogenovibrio crunogenus (strain DSM 25203 / XCL-2)</name>
    <name type="common">Thiomicrospira crunogena</name>
    <dbReference type="NCBI Taxonomy" id="317025"/>
    <lineage>
        <taxon>Bacteria</taxon>
        <taxon>Pseudomonadati</taxon>
        <taxon>Pseudomonadota</taxon>
        <taxon>Gammaproteobacteria</taxon>
        <taxon>Thiotrichales</taxon>
        <taxon>Piscirickettsiaceae</taxon>
        <taxon>Hydrogenovibrio</taxon>
    </lineage>
</organism>
<dbReference type="GO" id="GO:0003677">
    <property type="term" value="F:DNA binding"/>
    <property type="evidence" value="ECO:0007669"/>
    <property type="project" value="UniProtKB-UniRule"/>
</dbReference>
<evidence type="ECO:0000256" key="2">
    <source>
        <dbReference type="ARBA" id="ARBA00022908"/>
    </source>
</evidence>
<feature type="domain" description="Tyr recombinase" evidence="6">
    <location>
        <begin position="179"/>
        <end position="366"/>
    </location>
</feature>
<evidence type="ECO:0000256" key="3">
    <source>
        <dbReference type="ARBA" id="ARBA00023125"/>
    </source>
</evidence>
<dbReference type="KEGG" id="tcx:Tcr_0656"/>
<dbReference type="eggNOG" id="COG0582">
    <property type="taxonomic scope" value="Bacteria"/>
</dbReference>
<keyword evidence="3 5" id="KW-0238">DNA-binding</keyword>
<evidence type="ECO:0000259" key="6">
    <source>
        <dbReference type="PROSITE" id="PS51898"/>
    </source>
</evidence>
<dbReference type="Pfam" id="PF00589">
    <property type="entry name" value="Phage_integrase"/>
    <property type="match status" value="1"/>
</dbReference>
<dbReference type="PROSITE" id="PS51900">
    <property type="entry name" value="CB"/>
    <property type="match status" value="1"/>
</dbReference>